<dbReference type="Proteomes" id="UP001317870">
    <property type="component" value="Chromosome"/>
</dbReference>
<proteinExistence type="predicted"/>
<dbReference type="EMBL" id="AP026978">
    <property type="protein sequence ID" value="BDU03372.1"/>
    <property type="molecule type" value="Genomic_DNA"/>
</dbReference>
<organism evidence="2 3">
    <name type="scientific">Nocardia sputorum</name>
    <dbReference type="NCBI Taxonomy" id="2984338"/>
    <lineage>
        <taxon>Bacteria</taxon>
        <taxon>Bacillati</taxon>
        <taxon>Actinomycetota</taxon>
        <taxon>Actinomycetes</taxon>
        <taxon>Mycobacteriales</taxon>
        <taxon>Nocardiaceae</taxon>
        <taxon>Nocardia</taxon>
    </lineage>
</organism>
<dbReference type="Pfam" id="PF06912">
    <property type="entry name" value="DUF1275"/>
    <property type="match status" value="1"/>
</dbReference>
<keyword evidence="1" id="KW-0812">Transmembrane</keyword>
<protein>
    <submittedName>
        <fullName evidence="2">DUF1275 family protein</fullName>
    </submittedName>
</protein>
<accession>A0ABN6UDH6</accession>
<dbReference type="PANTHER" id="PTHR37314:SF4">
    <property type="entry name" value="UPF0700 TRANSMEMBRANE PROTEIN YOAK"/>
    <property type="match status" value="1"/>
</dbReference>
<sequence length="234" mass="24923">MPELEESRKKALFDSEARLSWVLAALAGLIGAAAFMHTAGYFVTFMTGNTERAVLGYFHDEPDMGLAAAGLLASFLSGVVVASWCRRRYWSGHPHGPTLLTTVCLAVASAVDVLEYQASDEPIGLLPIMFVAFGVGALNTSFVQNGEVSVPLSYVTGTLVKMGQGIERHLSGGDYADWLGYFLLYAGFGLGALLGGLLSLLVAGWAMLITATVVCLLVTGFTYLHLDRHGPLSE</sequence>
<feature type="transmembrane region" description="Helical" evidence="1">
    <location>
        <begin position="21"/>
        <end position="44"/>
    </location>
</feature>
<reference evidence="2 3" key="1">
    <citation type="submission" date="2022-11" db="EMBL/GenBank/DDBJ databases">
        <title>Genome Sequencing of Nocardia sp. ON39_IFM12276 and assembly.</title>
        <authorList>
            <person name="Shimojima M."/>
            <person name="Toyokawa M."/>
            <person name="Uesaka K."/>
        </authorList>
    </citation>
    <scope>NUCLEOTIDE SEQUENCE [LARGE SCALE GENOMIC DNA]</scope>
    <source>
        <strain evidence="2 3">IFM 12276</strain>
    </source>
</reference>
<evidence type="ECO:0000256" key="1">
    <source>
        <dbReference type="SAM" id="Phobius"/>
    </source>
</evidence>
<feature type="transmembrane region" description="Helical" evidence="1">
    <location>
        <begin position="178"/>
        <end position="198"/>
    </location>
</feature>
<feature type="transmembrane region" description="Helical" evidence="1">
    <location>
        <begin position="64"/>
        <end position="85"/>
    </location>
</feature>
<evidence type="ECO:0000313" key="2">
    <source>
        <dbReference type="EMBL" id="BDU03372.1"/>
    </source>
</evidence>
<feature type="transmembrane region" description="Helical" evidence="1">
    <location>
        <begin position="123"/>
        <end position="143"/>
    </location>
</feature>
<keyword evidence="3" id="KW-1185">Reference proteome</keyword>
<evidence type="ECO:0000313" key="3">
    <source>
        <dbReference type="Proteomes" id="UP001317870"/>
    </source>
</evidence>
<feature type="transmembrane region" description="Helical" evidence="1">
    <location>
        <begin position="204"/>
        <end position="226"/>
    </location>
</feature>
<dbReference type="PANTHER" id="PTHR37314">
    <property type="entry name" value="SLR0142 PROTEIN"/>
    <property type="match status" value="1"/>
</dbReference>
<dbReference type="RefSeq" id="WP_281876541.1">
    <property type="nucleotide sequence ID" value="NZ_AP026978.1"/>
</dbReference>
<keyword evidence="1" id="KW-1133">Transmembrane helix</keyword>
<gene>
    <name evidence="2" type="ORF">IFM12276_64000</name>
</gene>
<name>A0ABN6UDH6_9NOCA</name>
<keyword evidence="1" id="KW-0472">Membrane</keyword>
<dbReference type="InterPro" id="IPR010699">
    <property type="entry name" value="DUF1275"/>
</dbReference>